<keyword evidence="2" id="KW-1185">Reference proteome</keyword>
<dbReference type="EMBL" id="HF936636">
    <property type="protein sequence ID" value="CCX34851.1"/>
    <property type="molecule type" value="Genomic_DNA"/>
</dbReference>
<evidence type="ECO:0000313" key="1">
    <source>
        <dbReference type="EMBL" id="CCX34851.1"/>
    </source>
</evidence>
<sequence>MPNSKLVIREGQRFVATFGDCRRFMLLITRGFVNLGTITIAWQHLRTLDRLILRTLGRLARVAHACKSLGFSVGPFQSFLDFIQVLLLPWSNSPTNSHRFLAANSQVFNPEASNRVVSQYQQWLFSCIFC</sequence>
<dbReference type="AlphaFoldDB" id="U4LRR3"/>
<accession>U4LRR3</accession>
<gene>
    <name evidence="1" type="ORF">PCON_04369</name>
</gene>
<protein>
    <submittedName>
        <fullName evidence="1">Uncharacterized protein</fullName>
    </submittedName>
</protein>
<evidence type="ECO:0000313" key="2">
    <source>
        <dbReference type="Proteomes" id="UP000018144"/>
    </source>
</evidence>
<dbReference type="Proteomes" id="UP000018144">
    <property type="component" value="Unassembled WGS sequence"/>
</dbReference>
<reference evidence="1 2" key="1">
    <citation type="journal article" date="2013" name="PLoS Genet.">
        <title>The genome and development-dependent transcriptomes of Pyronema confluens: a window into fungal evolution.</title>
        <authorList>
            <person name="Traeger S."/>
            <person name="Altegoer F."/>
            <person name="Freitag M."/>
            <person name="Gabaldon T."/>
            <person name="Kempken F."/>
            <person name="Kumar A."/>
            <person name="Marcet-Houben M."/>
            <person name="Poggeler S."/>
            <person name="Stajich J.E."/>
            <person name="Nowrousian M."/>
        </authorList>
    </citation>
    <scope>NUCLEOTIDE SEQUENCE [LARGE SCALE GENOMIC DNA]</scope>
    <source>
        <strain evidence="2">CBS 100304</strain>
        <tissue evidence="1">Vegetative mycelium</tissue>
    </source>
</reference>
<proteinExistence type="predicted"/>
<organism evidence="1 2">
    <name type="scientific">Pyronema omphalodes (strain CBS 100304)</name>
    <name type="common">Pyronema confluens</name>
    <dbReference type="NCBI Taxonomy" id="1076935"/>
    <lineage>
        <taxon>Eukaryota</taxon>
        <taxon>Fungi</taxon>
        <taxon>Dikarya</taxon>
        <taxon>Ascomycota</taxon>
        <taxon>Pezizomycotina</taxon>
        <taxon>Pezizomycetes</taxon>
        <taxon>Pezizales</taxon>
        <taxon>Pyronemataceae</taxon>
        <taxon>Pyronema</taxon>
    </lineage>
</organism>
<name>U4LRR3_PYROM</name>